<dbReference type="GO" id="GO:1990904">
    <property type="term" value="C:ribonucleoprotein complex"/>
    <property type="evidence" value="ECO:0007669"/>
    <property type="project" value="UniProtKB-KW"/>
</dbReference>
<dbReference type="Gene3D" id="6.20.340.10">
    <property type="match status" value="1"/>
</dbReference>
<sequence>MARRLVFRRRLSYNTASNRRKVSKTPGNRLVYLYPKKPGQVPKCGDCKERLRGLRPARPRELMSMPWRHKTVSRAYGGSRCSKCVKNRIMRAFLIEEQKIVNKMMKTQNKMKKEAKK</sequence>
<comment type="similarity">
    <text evidence="1">Belongs to the eukaryotic ribosomal protein eL34 family.</text>
</comment>
<accession>A0A0V0YFE1</accession>
<dbReference type="EMBL" id="JYDS01000045">
    <property type="protein sequence ID" value="KRZ29480.1"/>
    <property type="molecule type" value="Genomic_DNA"/>
</dbReference>
<keyword evidence="10" id="KW-1185">Reference proteome</keyword>
<evidence type="ECO:0000256" key="5">
    <source>
        <dbReference type="ARBA" id="ARBA00035333"/>
    </source>
</evidence>
<dbReference type="EMBL" id="JYDU01000017">
    <property type="protein sequence ID" value="KRX99070.1"/>
    <property type="molecule type" value="Genomic_DNA"/>
</dbReference>
<evidence type="ECO:0000313" key="6">
    <source>
        <dbReference type="EMBL" id="KRX99070.1"/>
    </source>
</evidence>
<dbReference type="OrthoDB" id="277449at2759"/>
<evidence type="ECO:0000256" key="1">
    <source>
        <dbReference type="ARBA" id="ARBA00009875"/>
    </source>
</evidence>
<evidence type="ECO:0000313" key="10">
    <source>
        <dbReference type="Proteomes" id="UP000054805"/>
    </source>
</evidence>
<evidence type="ECO:0000313" key="8">
    <source>
        <dbReference type="EMBL" id="KRZ29480.1"/>
    </source>
</evidence>
<dbReference type="Gene3D" id="6.20.370.70">
    <property type="match status" value="1"/>
</dbReference>
<dbReference type="GO" id="GO:0003735">
    <property type="term" value="F:structural constituent of ribosome"/>
    <property type="evidence" value="ECO:0007669"/>
    <property type="project" value="InterPro"/>
</dbReference>
<dbReference type="Pfam" id="PF01199">
    <property type="entry name" value="Ribosomal_L34e"/>
    <property type="match status" value="1"/>
</dbReference>
<dbReference type="InterPro" id="IPR018065">
    <property type="entry name" value="Ribosomal_eL34_CS"/>
</dbReference>
<protein>
    <recommendedName>
        <fullName evidence="4">Large ribosomal subunit protein eL34</fullName>
    </recommendedName>
    <alternativeName>
        <fullName evidence="5">60S ribosomal protein L34</fullName>
    </alternativeName>
</protein>
<proteinExistence type="inferred from homology"/>
<dbReference type="GO" id="GO:0006412">
    <property type="term" value="P:translation"/>
    <property type="evidence" value="ECO:0007669"/>
    <property type="project" value="InterPro"/>
</dbReference>
<evidence type="ECO:0000256" key="2">
    <source>
        <dbReference type="ARBA" id="ARBA00022980"/>
    </source>
</evidence>
<evidence type="ECO:0000313" key="7">
    <source>
        <dbReference type="EMBL" id="KRY75711.1"/>
    </source>
</evidence>
<evidence type="ECO:0000256" key="4">
    <source>
        <dbReference type="ARBA" id="ARBA00035227"/>
    </source>
</evidence>
<evidence type="ECO:0000256" key="3">
    <source>
        <dbReference type="ARBA" id="ARBA00023274"/>
    </source>
</evidence>
<name>A0A0V0YFE1_TRIPS</name>
<gene>
    <name evidence="6" type="primary">Rpl34</name>
    <name evidence="7" type="ORF">T4A_4335</name>
    <name evidence="8" type="ORF">T4B_5432</name>
    <name evidence="6" type="ORF">T4E_6160</name>
</gene>
<dbReference type="STRING" id="6337.A0A0V0YFE1"/>
<dbReference type="AlphaFoldDB" id="A0A0V0YFE1"/>
<dbReference type="InterPro" id="IPR038562">
    <property type="entry name" value="Ribosomal_eL34_C_sf"/>
</dbReference>
<dbReference type="Proteomes" id="UP000054632">
    <property type="component" value="Unassembled WGS sequence"/>
</dbReference>
<dbReference type="Proteomes" id="UP000054815">
    <property type="component" value="Unassembled WGS sequence"/>
</dbReference>
<evidence type="ECO:0000313" key="11">
    <source>
        <dbReference type="Proteomes" id="UP000054815"/>
    </source>
</evidence>
<dbReference type="PANTHER" id="PTHR46595">
    <property type="entry name" value="60S RIBOSOMAL PROTEIN L34"/>
    <property type="match status" value="1"/>
</dbReference>
<reference evidence="9 10" key="1">
    <citation type="submission" date="2015-01" db="EMBL/GenBank/DDBJ databases">
        <title>Evolution of Trichinella species and genotypes.</title>
        <authorList>
            <person name="Korhonen P.K."/>
            <person name="Edoardo P."/>
            <person name="Giuseppe L.R."/>
            <person name="Gasser R.B."/>
        </authorList>
    </citation>
    <scope>NUCLEOTIDE SEQUENCE [LARGE SCALE GENOMIC DNA]</scope>
    <source>
        <strain evidence="7">ISS13</strain>
        <strain evidence="6">ISS141</strain>
        <strain evidence="8">ISS588</strain>
    </source>
</reference>
<dbReference type="EMBL" id="JYDR01000016">
    <property type="protein sequence ID" value="KRY75711.1"/>
    <property type="molecule type" value="Genomic_DNA"/>
</dbReference>
<dbReference type="Proteomes" id="UP000054805">
    <property type="component" value="Unassembled WGS sequence"/>
</dbReference>
<evidence type="ECO:0000313" key="9">
    <source>
        <dbReference type="Proteomes" id="UP000054632"/>
    </source>
</evidence>
<comment type="caution">
    <text evidence="6">The sequence shown here is derived from an EMBL/GenBank/DDBJ whole genome shotgun (WGS) entry which is preliminary data.</text>
</comment>
<dbReference type="InterPro" id="IPR008195">
    <property type="entry name" value="Ribosomal_eL34"/>
</dbReference>
<dbReference type="GO" id="GO:0005840">
    <property type="term" value="C:ribosome"/>
    <property type="evidence" value="ECO:0007669"/>
    <property type="project" value="UniProtKB-KW"/>
</dbReference>
<organism evidence="6 11">
    <name type="scientific">Trichinella pseudospiralis</name>
    <name type="common">Parasitic roundworm</name>
    <dbReference type="NCBI Taxonomy" id="6337"/>
    <lineage>
        <taxon>Eukaryota</taxon>
        <taxon>Metazoa</taxon>
        <taxon>Ecdysozoa</taxon>
        <taxon>Nematoda</taxon>
        <taxon>Enoplea</taxon>
        <taxon>Dorylaimia</taxon>
        <taxon>Trichinellida</taxon>
        <taxon>Trichinellidae</taxon>
        <taxon>Trichinella</taxon>
    </lineage>
</organism>
<dbReference type="PRINTS" id="PR01250">
    <property type="entry name" value="RIBOSOMALL34"/>
</dbReference>
<keyword evidence="2 6" id="KW-0689">Ribosomal protein</keyword>
<dbReference type="PROSITE" id="PS01145">
    <property type="entry name" value="RIBOSOMAL_L34E"/>
    <property type="match status" value="1"/>
</dbReference>
<keyword evidence="3" id="KW-0687">Ribonucleoprotein</keyword>